<dbReference type="InterPro" id="IPR029149">
    <property type="entry name" value="Creatin/AminoP/Spt16_N"/>
</dbReference>
<evidence type="ECO:0000256" key="3">
    <source>
        <dbReference type="ARBA" id="ARBA00002443"/>
    </source>
</evidence>
<evidence type="ECO:0000256" key="2">
    <source>
        <dbReference type="ARBA" id="ARBA00001936"/>
    </source>
</evidence>
<dbReference type="EMBL" id="JAULSW010000007">
    <property type="protein sequence ID" value="KAK3375071.1"/>
    <property type="molecule type" value="Genomic_DNA"/>
</dbReference>
<evidence type="ECO:0000256" key="9">
    <source>
        <dbReference type="ARBA" id="ARBA00022801"/>
    </source>
</evidence>
<dbReference type="Gene3D" id="3.40.350.10">
    <property type="entry name" value="Creatinase/prolidase N-terminal domain"/>
    <property type="match status" value="1"/>
</dbReference>
<dbReference type="SUPFAM" id="SSF55920">
    <property type="entry name" value="Creatinase/aminopeptidase"/>
    <property type="match status" value="1"/>
</dbReference>
<dbReference type="AlphaFoldDB" id="A0AAE0N8V6"/>
<keyword evidence="6" id="KW-0031">Aminopeptidase</keyword>
<evidence type="ECO:0000256" key="7">
    <source>
        <dbReference type="ARBA" id="ARBA00022670"/>
    </source>
</evidence>
<evidence type="ECO:0000256" key="10">
    <source>
        <dbReference type="ARBA" id="ARBA00023049"/>
    </source>
</evidence>
<dbReference type="SMART" id="SM01011">
    <property type="entry name" value="AMP_N"/>
    <property type="match status" value="1"/>
</dbReference>
<evidence type="ECO:0000256" key="6">
    <source>
        <dbReference type="ARBA" id="ARBA00022438"/>
    </source>
</evidence>
<keyword evidence="7" id="KW-0645">Protease</keyword>
<keyword evidence="9" id="KW-0378">Hydrolase</keyword>
<dbReference type="InterPro" id="IPR036005">
    <property type="entry name" value="Creatinase/aminopeptidase-like"/>
</dbReference>
<dbReference type="InterPro" id="IPR007865">
    <property type="entry name" value="Aminopep_P_N"/>
</dbReference>
<evidence type="ECO:0000256" key="13">
    <source>
        <dbReference type="ARBA" id="ARBA00032413"/>
    </source>
</evidence>
<keyword evidence="10" id="KW-0482">Metalloprotease</keyword>
<dbReference type="GO" id="GO:0070006">
    <property type="term" value="F:metalloaminopeptidase activity"/>
    <property type="evidence" value="ECO:0007669"/>
    <property type="project" value="InterPro"/>
</dbReference>
<name>A0AAE0N8V6_9PEZI</name>
<dbReference type="InterPro" id="IPR001131">
    <property type="entry name" value="Peptidase_M24B_aminopep-P_CS"/>
</dbReference>
<evidence type="ECO:0000313" key="16">
    <source>
        <dbReference type="EMBL" id="KAK3375071.1"/>
    </source>
</evidence>
<dbReference type="GO" id="GO:0030145">
    <property type="term" value="F:manganese ion binding"/>
    <property type="evidence" value="ECO:0007669"/>
    <property type="project" value="InterPro"/>
</dbReference>
<evidence type="ECO:0000259" key="15">
    <source>
        <dbReference type="SMART" id="SM01011"/>
    </source>
</evidence>
<keyword evidence="11" id="KW-0464">Manganese</keyword>
<gene>
    <name evidence="16" type="ORF">B0H63DRAFT_265662</name>
</gene>
<dbReference type="CDD" id="cd01087">
    <property type="entry name" value="Prolidase"/>
    <property type="match status" value="1"/>
</dbReference>
<comment type="cofactor">
    <cofactor evidence="2">
        <name>Mn(2+)</name>
        <dbReference type="ChEBI" id="CHEBI:29035"/>
    </cofactor>
</comment>
<keyword evidence="17" id="KW-1185">Reference proteome</keyword>
<sequence length="546" mass="60396">MEVDHDLVVVDEFDALAIEVKVPSKPASPEASGPTDKLLSSLSDKERLKLKQQLNDAWLNDRAKLGKYPAKTHAQKVAKELEVQNGLVFLPGQEEKLFEDSDMGPEFRQRRHFYYLAGADFAGCSVTYDIARDHLILWIPYTDPRSILWYGTTPSIEECKAASAVDDVRYNTGLDKFLYTALAPGSTLFVLHPEQTPKLGSTKGVVHIDTVKLKPAIEAARVIKTEYEIAMIRRANAVSSAAHRAVLSRLKKLSNERELDAIFRGFCLAQGAKHQAYAVIVGSGVNASTLHYCDNDQPLEGRQLVVLDAGAEWNCYASDITRTFPITGSFSPEAAAIYAIVERMQNECIQRIRPGVVYYTLHLHACIVAVTELLRLGILHGGTAAEIFNRGTVAAFFPHGLGHHVGLEVHDVSGYDRLIAGGTSAGAGTVRKHPAAKREWMSPEMLGIMYRDAVAMPAAGKGRQKLEKNMVVTIEPGIYFCREYIESYFLKSPLHAKYINKKILEKYYDVGGVRIEDDILVTDEGYENLTAVPKGDEMLKIINASS</sequence>
<evidence type="ECO:0000256" key="14">
    <source>
        <dbReference type="RuleBase" id="RU000590"/>
    </source>
</evidence>
<evidence type="ECO:0000313" key="17">
    <source>
        <dbReference type="Proteomes" id="UP001285441"/>
    </source>
</evidence>
<dbReference type="Pfam" id="PF05195">
    <property type="entry name" value="AMP_N"/>
    <property type="match status" value="1"/>
</dbReference>
<evidence type="ECO:0000256" key="1">
    <source>
        <dbReference type="ARBA" id="ARBA00001424"/>
    </source>
</evidence>
<comment type="catalytic activity">
    <reaction evidence="1">
        <text>Release of any N-terminal amino acid, including proline, that is linked to proline, even from a dipeptide or tripeptide.</text>
        <dbReference type="EC" id="3.4.11.9"/>
    </reaction>
</comment>
<dbReference type="Pfam" id="PF00557">
    <property type="entry name" value="Peptidase_M24"/>
    <property type="match status" value="1"/>
</dbReference>
<protein>
    <recommendedName>
        <fullName evidence="5">Xaa-Pro aminopeptidase</fullName>
        <ecNumber evidence="5">3.4.11.9</ecNumber>
    </recommendedName>
    <alternativeName>
        <fullName evidence="12">Aminoacylproline aminopeptidase</fullName>
    </alternativeName>
    <alternativeName>
        <fullName evidence="13">Prolidase</fullName>
    </alternativeName>
</protein>
<organism evidence="16 17">
    <name type="scientific">Podospora didyma</name>
    <dbReference type="NCBI Taxonomy" id="330526"/>
    <lineage>
        <taxon>Eukaryota</taxon>
        <taxon>Fungi</taxon>
        <taxon>Dikarya</taxon>
        <taxon>Ascomycota</taxon>
        <taxon>Pezizomycotina</taxon>
        <taxon>Sordariomycetes</taxon>
        <taxon>Sordariomycetidae</taxon>
        <taxon>Sordariales</taxon>
        <taxon>Podosporaceae</taxon>
        <taxon>Podospora</taxon>
    </lineage>
</organism>
<proteinExistence type="inferred from homology"/>
<comment type="similarity">
    <text evidence="4 14">Belongs to the peptidase M24B family.</text>
</comment>
<evidence type="ECO:0000256" key="11">
    <source>
        <dbReference type="ARBA" id="ARBA00023211"/>
    </source>
</evidence>
<reference evidence="16" key="2">
    <citation type="submission" date="2023-06" db="EMBL/GenBank/DDBJ databases">
        <authorList>
            <consortium name="Lawrence Berkeley National Laboratory"/>
            <person name="Haridas S."/>
            <person name="Hensen N."/>
            <person name="Bonometti L."/>
            <person name="Westerberg I."/>
            <person name="Brannstrom I.O."/>
            <person name="Guillou S."/>
            <person name="Cros-Aarteil S."/>
            <person name="Calhoun S."/>
            <person name="Kuo A."/>
            <person name="Mondo S."/>
            <person name="Pangilinan J."/>
            <person name="Riley R."/>
            <person name="LaButti K."/>
            <person name="Andreopoulos B."/>
            <person name="Lipzen A."/>
            <person name="Chen C."/>
            <person name="Yanf M."/>
            <person name="Daum C."/>
            <person name="Ng V."/>
            <person name="Clum A."/>
            <person name="Steindorff A."/>
            <person name="Ohm R."/>
            <person name="Martin F."/>
            <person name="Silar P."/>
            <person name="Natvig D."/>
            <person name="Lalanne C."/>
            <person name="Gautier V."/>
            <person name="Ament-velasquez S.L."/>
            <person name="Kruys A."/>
            <person name="Hutchinson M.I."/>
            <person name="Powell A.J."/>
            <person name="Barry K."/>
            <person name="Miller A.N."/>
            <person name="Grigoriev I.V."/>
            <person name="Debuchy R."/>
            <person name="Gladieux P."/>
            <person name="Thoren M.H."/>
            <person name="Johannesson H."/>
        </authorList>
    </citation>
    <scope>NUCLEOTIDE SEQUENCE</scope>
    <source>
        <strain evidence="16">CBS 232.78</strain>
    </source>
</reference>
<evidence type="ECO:0000256" key="5">
    <source>
        <dbReference type="ARBA" id="ARBA00012574"/>
    </source>
</evidence>
<dbReference type="InterPro" id="IPR000994">
    <property type="entry name" value="Pept_M24"/>
</dbReference>
<evidence type="ECO:0000256" key="12">
    <source>
        <dbReference type="ARBA" id="ARBA00030849"/>
    </source>
</evidence>
<keyword evidence="8 14" id="KW-0479">Metal-binding</keyword>
<dbReference type="PANTHER" id="PTHR43226">
    <property type="entry name" value="XAA-PRO AMINOPEPTIDASE 3"/>
    <property type="match status" value="1"/>
</dbReference>
<evidence type="ECO:0000256" key="8">
    <source>
        <dbReference type="ARBA" id="ARBA00022723"/>
    </source>
</evidence>
<dbReference type="GO" id="GO:0006508">
    <property type="term" value="P:proteolysis"/>
    <property type="evidence" value="ECO:0007669"/>
    <property type="project" value="UniProtKB-KW"/>
</dbReference>
<reference evidence="16" key="1">
    <citation type="journal article" date="2023" name="Mol. Phylogenet. Evol.">
        <title>Genome-scale phylogeny and comparative genomics of the fungal order Sordariales.</title>
        <authorList>
            <person name="Hensen N."/>
            <person name="Bonometti L."/>
            <person name="Westerberg I."/>
            <person name="Brannstrom I.O."/>
            <person name="Guillou S."/>
            <person name="Cros-Aarteil S."/>
            <person name="Calhoun S."/>
            <person name="Haridas S."/>
            <person name="Kuo A."/>
            <person name="Mondo S."/>
            <person name="Pangilinan J."/>
            <person name="Riley R."/>
            <person name="LaButti K."/>
            <person name="Andreopoulos B."/>
            <person name="Lipzen A."/>
            <person name="Chen C."/>
            <person name="Yan M."/>
            <person name="Daum C."/>
            <person name="Ng V."/>
            <person name="Clum A."/>
            <person name="Steindorff A."/>
            <person name="Ohm R.A."/>
            <person name="Martin F."/>
            <person name="Silar P."/>
            <person name="Natvig D.O."/>
            <person name="Lalanne C."/>
            <person name="Gautier V."/>
            <person name="Ament-Velasquez S.L."/>
            <person name="Kruys A."/>
            <person name="Hutchinson M.I."/>
            <person name="Powell A.J."/>
            <person name="Barry K."/>
            <person name="Miller A.N."/>
            <person name="Grigoriev I.V."/>
            <person name="Debuchy R."/>
            <person name="Gladieux P."/>
            <person name="Hiltunen Thoren M."/>
            <person name="Johannesson H."/>
        </authorList>
    </citation>
    <scope>NUCLEOTIDE SEQUENCE</scope>
    <source>
        <strain evidence="16">CBS 232.78</strain>
    </source>
</reference>
<comment type="caution">
    <text evidence="16">The sequence shown here is derived from an EMBL/GenBank/DDBJ whole genome shotgun (WGS) entry which is preliminary data.</text>
</comment>
<dbReference type="PANTHER" id="PTHR43226:SF3">
    <property type="entry name" value="XAA-PRO AMINOPEPTIDASE AN0832-RELATED"/>
    <property type="match status" value="1"/>
</dbReference>
<dbReference type="SUPFAM" id="SSF53092">
    <property type="entry name" value="Creatinase/prolidase N-terminal domain"/>
    <property type="match status" value="1"/>
</dbReference>
<accession>A0AAE0N8V6</accession>
<dbReference type="Gene3D" id="3.90.230.10">
    <property type="entry name" value="Creatinase/methionine aminopeptidase superfamily"/>
    <property type="match status" value="1"/>
</dbReference>
<comment type="function">
    <text evidence="3">Catalyzes the removal of a penultimate prolyl residue from the N-termini of peptides.</text>
</comment>
<dbReference type="EC" id="3.4.11.9" evidence="5"/>
<dbReference type="Proteomes" id="UP001285441">
    <property type="component" value="Unassembled WGS sequence"/>
</dbReference>
<dbReference type="PROSITE" id="PS00491">
    <property type="entry name" value="PROLINE_PEPTIDASE"/>
    <property type="match status" value="1"/>
</dbReference>
<evidence type="ECO:0000256" key="4">
    <source>
        <dbReference type="ARBA" id="ARBA00008766"/>
    </source>
</evidence>
<dbReference type="InterPro" id="IPR052433">
    <property type="entry name" value="X-Pro_dipept-like"/>
</dbReference>
<feature type="domain" description="Aminopeptidase P N-terminal" evidence="15">
    <location>
        <begin position="68"/>
        <end position="199"/>
    </location>
</feature>